<evidence type="ECO:0000313" key="2">
    <source>
        <dbReference type="Proteomes" id="UP001230426"/>
    </source>
</evidence>
<gene>
    <name evidence="1" type="ORF">J2S55_009142</name>
</gene>
<name>A0ABT9RKP6_9ACTN</name>
<keyword evidence="2" id="KW-1185">Reference proteome</keyword>
<organism evidence="1 2">
    <name type="scientific">Streptosporangium brasiliense</name>
    <dbReference type="NCBI Taxonomy" id="47480"/>
    <lineage>
        <taxon>Bacteria</taxon>
        <taxon>Bacillati</taxon>
        <taxon>Actinomycetota</taxon>
        <taxon>Actinomycetes</taxon>
        <taxon>Streptosporangiales</taxon>
        <taxon>Streptosporangiaceae</taxon>
        <taxon>Streptosporangium</taxon>
    </lineage>
</organism>
<evidence type="ECO:0000313" key="1">
    <source>
        <dbReference type="EMBL" id="MDP9869876.1"/>
    </source>
</evidence>
<reference evidence="1 2" key="1">
    <citation type="submission" date="2023-07" db="EMBL/GenBank/DDBJ databases">
        <title>Sequencing the genomes of 1000 actinobacteria strains.</title>
        <authorList>
            <person name="Klenk H.-P."/>
        </authorList>
    </citation>
    <scope>NUCLEOTIDE SEQUENCE [LARGE SCALE GENOMIC DNA]</scope>
    <source>
        <strain evidence="1 2">DSM 44109</strain>
    </source>
</reference>
<comment type="caution">
    <text evidence="1">The sequence shown here is derived from an EMBL/GenBank/DDBJ whole genome shotgun (WGS) entry which is preliminary data.</text>
</comment>
<accession>A0ABT9RKP6</accession>
<dbReference type="Proteomes" id="UP001230426">
    <property type="component" value="Unassembled WGS sequence"/>
</dbReference>
<dbReference type="RefSeq" id="WP_306874316.1">
    <property type="nucleotide sequence ID" value="NZ_JAUSRB010000002.1"/>
</dbReference>
<evidence type="ECO:0008006" key="3">
    <source>
        <dbReference type="Google" id="ProtNLM"/>
    </source>
</evidence>
<protein>
    <recommendedName>
        <fullName evidence="3">Transposase</fullName>
    </recommendedName>
</protein>
<proteinExistence type="predicted"/>
<dbReference type="EMBL" id="JAUSRB010000002">
    <property type="protein sequence ID" value="MDP9869876.1"/>
    <property type="molecule type" value="Genomic_DNA"/>
</dbReference>
<sequence length="218" mass="24322">MGDRAWTTGDGLRAIFTDAVGRLREHGVLLPGVTTPARSVARVRDEAYERLRQILYDLLTIEQRRMLDLLLKAPEGARVSELERLRKGPTKVSGPALEKALKRVMEIAELGIRPAVTAPGWLVPSRLKAGTAYTRRPLHAEMGWGICRRRPRYVVAPSATPTVAETACRWCSLIRRPRAGPPRRASQVFDNDMIIYARSLREHGLAVPYIAGPTSPVW</sequence>